<feature type="binding site" evidence="12">
    <location>
        <position position="24"/>
    </location>
    <ligand>
        <name>[4Fe-4S] cluster</name>
        <dbReference type="ChEBI" id="CHEBI:49883"/>
        <label>1</label>
        <note>4Fe-4S-S-AdoMet</note>
    </ligand>
</feature>
<dbReference type="PANTHER" id="PTHR22960:SF0">
    <property type="entry name" value="MOLYBDENUM COFACTOR BIOSYNTHESIS PROTEIN 1"/>
    <property type="match status" value="1"/>
</dbReference>
<evidence type="ECO:0000256" key="6">
    <source>
        <dbReference type="ARBA" id="ARBA00023004"/>
    </source>
</evidence>
<feature type="domain" description="Radical SAM core" evidence="13">
    <location>
        <begin position="4"/>
        <end position="229"/>
    </location>
</feature>
<evidence type="ECO:0000256" key="11">
    <source>
        <dbReference type="ARBA" id="ARBA00048697"/>
    </source>
</evidence>
<comment type="catalytic activity">
    <reaction evidence="11 12">
        <text>GTP + AH2 + S-adenosyl-L-methionine = (8S)-3',8-cyclo-7,8-dihydroguanosine 5'-triphosphate + 5'-deoxyadenosine + L-methionine + A + H(+)</text>
        <dbReference type="Rhea" id="RHEA:49576"/>
        <dbReference type="ChEBI" id="CHEBI:13193"/>
        <dbReference type="ChEBI" id="CHEBI:15378"/>
        <dbReference type="ChEBI" id="CHEBI:17319"/>
        <dbReference type="ChEBI" id="CHEBI:17499"/>
        <dbReference type="ChEBI" id="CHEBI:37565"/>
        <dbReference type="ChEBI" id="CHEBI:57844"/>
        <dbReference type="ChEBI" id="CHEBI:59789"/>
        <dbReference type="ChEBI" id="CHEBI:131766"/>
        <dbReference type="EC" id="4.1.99.22"/>
    </reaction>
</comment>
<dbReference type="PANTHER" id="PTHR22960">
    <property type="entry name" value="MOLYBDOPTERIN COFACTOR SYNTHESIS PROTEIN A"/>
    <property type="match status" value="1"/>
</dbReference>
<feature type="binding site" evidence="12">
    <location>
        <position position="253"/>
    </location>
    <ligand>
        <name>[4Fe-4S] cluster</name>
        <dbReference type="ChEBI" id="CHEBI:49883"/>
        <label>2</label>
        <note>4Fe-4S-substrate</note>
    </ligand>
</feature>
<keyword evidence="9 12" id="KW-0501">Molybdenum cofactor biosynthesis</keyword>
<protein>
    <recommendedName>
        <fullName evidence="1 12">GTP 3',8-cyclase</fullName>
        <ecNumber evidence="1 12">4.1.99.22</ecNumber>
    </recommendedName>
    <alternativeName>
        <fullName evidence="12">Molybdenum cofactor biosynthesis protein A</fullName>
    </alternativeName>
</protein>
<feature type="binding site" evidence="12">
    <location>
        <position position="119"/>
    </location>
    <ligand>
        <name>S-adenosyl-L-methionine</name>
        <dbReference type="ChEBI" id="CHEBI:59789"/>
    </ligand>
</feature>
<dbReference type="InterPro" id="IPR013785">
    <property type="entry name" value="Aldolase_TIM"/>
</dbReference>
<dbReference type="GO" id="GO:0046872">
    <property type="term" value="F:metal ion binding"/>
    <property type="evidence" value="ECO:0007669"/>
    <property type="project" value="UniProtKB-KW"/>
</dbReference>
<dbReference type="SFLD" id="SFLDG01067">
    <property type="entry name" value="SPASM/twitch_domain_containing"/>
    <property type="match status" value="1"/>
</dbReference>
<dbReference type="HAMAP" id="MF_01225_B">
    <property type="entry name" value="MoaA_B"/>
    <property type="match status" value="1"/>
</dbReference>
<feature type="binding site" evidence="12">
    <location>
        <position position="64"/>
    </location>
    <ligand>
        <name>GTP</name>
        <dbReference type="ChEBI" id="CHEBI:37565"/>
    </ligand>
</feature>
<feature type="binding site" evidence="12">
    <location>
        <position position="270"/>
    </location>
    <ligand>
        <name>[4Fe-4S] cluster</name>
        <dbReference type="ChEBI" id="CHEBI:49883"/>
        <label>2</label>
        <note>4Fe-4S-substrate</note>
    </ligand>
</feature>
<evidence type="ECO:0000256" key="12">
    <source>
        <dbReference type="HAMAP-Rule" id="MF_01225"/>
    </source>
</evidence>
<keyword evidence="4 12" id="KW-0479">Metal-binding</keyword>
<keyword evidence="7 12" id="KW-0411">Iron-sulfur</keyword>
<dbReference type="SFLD" id="SFLDG01383">
    <property type="entry name" value="cyclic_pyranopterin_phosphate"/>
    <property type="match status" value="1"/>
</dbReference>
<evidence type="ECO:0000259" key="13">
    <source>
        <dbReference type="PROSITE" id="PS51918"/>
    </source>
</evidence>
<dbReference type="EC" id="4.1.99.22" evidence="1 12"/>
<feature type="binding site" evidence="12">
    <location>
        <position position="13"/>
    </location>
    <ligand>
        <name>GTP</name>
        <dbReference type="ChEBI" id="CHEBI:37565"/>
    </ligand>
</feature>
<dbReference type="AlphaFoldDB" id="A0A7C4AIQ6"/>
<keyword evidence="3 12" id="KW-0949">S-adenosyl-L-methionine</keyword>
<dbReference type="InterPro" id="IPR050105">
    <property type="entry name" value="MoCo_biosynth_MoaA/MoaC"/>
</dbReference>
<keyword evidence="6 12" id="KW-0408">Iron</keyword>
<feature type="binding site" evidence="12">
    <location>
        <position position="256"/>
    </location>
    <ligand>
        <name>[4Fe-4S] cluster</name>
        <dbReference type="ChEBI" id="CHEBI:49883"/>
        <label>2</label>
        <note>4Fe-4S-substrate</note>
    </ligand>
</feature>
<comment type="similarity">
    <text evidence="12">Belongs to the radical SAM superfamily. MoaA family.</text>
</comment>
<dbReference type="EMBL" id="DTHO01000010">
    <property type="protein sequence ID" value="HGG99033.1"/>
    <property type="molecule type" value="Genomic_DNA"/>
</dbReference>
<dbReference type="GO" id="GO:0005525">
    <property type="term" value="F:GTP binding"/>
    <property type="evidence" value="ECO:0007669"/>
    <property type="project" value="UniProtKB-UniRule"/>
</dbReference>
<sequence length="322" mass="36795">MKDKYNRNIDYLRISIIDRCNLRCIYCMPEEGIKNLLPHHEILTYEEILRVVRVAVSLGIFKIRITGGEPLIRKDLVSFIEELSRIEGIRDIGMTTNGVFLKKYAGALYQAGLKRVNISLDSLTEDKFRAITRCGSFRDVLEGIEEAFRVGFNPVKINVVVIKGMNDDEIEKFALWSKEVPYQIRFIEFMPVGSAIWKKELFMSTAEIKDKIERNVGKLIPVQIRKSGPAEYFMIDGARGLLGFISPMTTHICVKCNRLRLTSDGKLRPCLFSDKEIDIKKYLRSGATEEELREVFKEAIHLKPEGMSEHAKPLRAMSTIGG</sequence>
<evidence type="ECO:0000256" key="9">
    <source>
        <dbReference type="ARBA" id="ARBA00023150"/>
    </source>
</evidence>
<dbReference type="SFLD" id="SFLDG01386">
    <property type="entry name" value="main_SPASM_domain-containing"/>
    <property type="match status" value="1"/>
</dbReference>
<comment type="cofactor">
    <cofactor evidence="12">
        <name>[4Fe-4S] cluster</name>
        <dbReference type="ChEBI" id="CHEBI:49883"/>
    </cofactor>
    <text evidence="12">Binds 2 [4Fe-4S] clusters. Binds 1 [4Fe-4S] cluster coordinated with 3 cysteines and an exchangeable S-adenosyl-L-methionine and 1 [4Fe-4S] cluster coordinated with 3 cysteines and the GTP-derived substrate.</text>
</comment>
<dbReference type="GO" id="GO:0006777">
    <property type="term" value="P:Mo-molybdopterin cofactor biosynthetic process"/>
    <property type="evidence" value="ECO:0007669"/>
    <property type="project" value="UniProtKB-UniRule"/>
</dbReference>
<keyword evidence="8 12" id="KW-0342">GTP-binding</keyword>
<keyword evidence="5 12" id="KW-0547">Nucleotide-binding</keyword>
<organism evidence="14">
    <name type="scientific">Thermodesulfovibrio aggregans</name>
    <dbReference type="NCBI Taxonomy" id="86166"/>
    <lineage>
        <taxon>Bacteria</taxon>
        <taxon>Pseudomonadati</taxon>
        <taxon>Nitrospirota</taxon>
        <taxon>Thermodesulfovibrionia</taxon>
        <taxon>Thermodesulfovibrionales</taxon>
        <taxon>Thermodesulfovibrionaceae</taxon>
        <taxon>Thermodesulfovibrio</taxon>
    </lineage>
</organism>
<dbReference type="InterPro" id="IPR040064">
    <property type="entry name" value="MoaA-like"/>
</dbReference>
<dbReference type="GO" id="GO:1904047">
    <property type="term" value="F:S-adenosyl-L-methionine binding"/>
    <property type="evidence" value="ECO:0007669"/>
    <property type="project" value="UniProtKB-UniRule"/>
</dbReference>
<evidence type="ECO:0000256" key="4">
    <source>
        <dbReference type="ARBA" id="ARBA00022723"/>
    </source>
</evidence>
<keyword evidence="2 12" id="KW-0004">4Fe-4S</keyword>
<dbReference type="GO" id="GO:0061798">
    <property type="term" value="F:GTP 3',8'-cyclase activity"/>
    <property type="evidence" value="ECO:0007669"/>
    <property type="project" value="UniProtKB-UniRule"/>
</dbReference>
<dbReference type="Pfam" id="PF04055">
    <property type="entry name" value="Radical_SAM"/>
    <property type="match status" value="1"/>
</dbReference>
<dbReference type="Pfam" id="PF06463">
    <property type="entry name" value="Mob_synth_C"/>
    <property type="match status" value="1"/>
</dbReference>
<dbReference type="CDD" id="cd01335">
    <property type="entry name" value="Radical_SAM"/>
    <property type="match status" value="1"/>
</dbReference>
<dbReference type="InterPro" id="IPR010505">
    <property type="entry name" value="MoaA_twitch"/>
</dbReference>
<gene>
    <name evidence="12 14" type="primary">moaA</name>
    <name evidence="14" type="ORF">ENV75_01050</name>
</gene>
<reference evidence="14" key="1">
    <citation type="journal article" date="2020" name="mSystems">
        <title>Genome- and Community-Level Interaction Insights into Carbon Utilization and Element Cycling Functions of Hydrothermarchaeota in Hydrothermal Sediment.</title>
        <authorList>
            <person name="Zhou Z."/>
            <person name="Liu Y."/>
            <person name="Xu W."/>
            <person name="Pan J."/>
            <person name="Luo Z.H."/>
            <person name="Li M."/>
        </authorList>
    </citation>
    <scope>NUCLEOTIDE SEQUENCE [LARGE SCALE GENOMIC DNA]</scope>
    <source>
        <strain evidence="14">SpSt-788</strain>
    </source>
</reference>
<dbReference type="GO" id="GO:0051539">
    <property type="term" value="F:4 iron, 4 sulfur cluster binding"/>
    <property type="evidence" value="ECO:0007669"/>
    <property type="project" value="UniProtKB-UniRule"/>
</dbReference>
<evidence type="ECO:0000256" key="10">
    <source>
        <dbReference type="ARBA" id="ARBA00023239"/>
    </source>
</evidence>
<dbReference type="SFLD" id="SFLDS00029">
    <property type="entry name" value="Radical_SAM"/>
    <property type="match status" value="1"/>
</dbReference>
<dbReference type="UniPathway" id="UPA00344"/>
<name>A0A7C4AIQ6_9BACT</name>
<evidence type="ECO:0000313" key="14">
    <source>
        <dbReference type="EMBL" id="HGG99033.1"/>
    </source>
</evidence>
<feature type="binding site" evidence="12">
    <location>
        <position position="95"/>
    </location>
    <ligand>
        <name>GTP</name>
        <dbReference type="ChEBI" id="CHEBI:37565"/>
    </ligand>
</feature>
<feature type="binding site" evidence="12">
    <location>
        <position position="156"/>
    </location>
    <ligand>
        <name>GTP</name>
        <dbReference type="ChEBI" id="CHEBI:37565"/>
    </ligand>
</feature>
<feature type="binding site" evidence="12">
    <location>
        <position position="190"/>
    </location>
    <ligand>
        <name>S-adenosyl-L-methionine</name>
        <dbReference type="ChEBI" id="CHEBI:59789"/>
    </ligand>
</feature>
<dbReference type="InterPro" id="IPR058240">
    <property type="entry name" value="rSAM_sf"/>
</dbReference>
<dbReference type="GO" id="GO:0061799">
    <property type="term" value="F:cyclic pyranopterin monophosphate synthase activity"/>
    <property type="evidence" value="ECO:0007669"/>
    <property type="project" value="TreeGrafter"/>
</dbReference>
<comment type="function">
    <text evidence="12">Catalyzes the cyclization of GTP to (8S)-3',8-cyclo-7,8-dihydroguanosine 5'-triphosphate.</text>
</comment>
<dbReference type="NCBIfam" id="TIGR02666">
    <property type="entry name" value="moaA"/>
    <property type="match status" value="1"/>
</dbReference>
<dbReference type="PROSITE" id="PS01305">
    <property type="entry name" value="MOAA_NIFB_PQQE"/>
    <property type="match status" value="1"/>
</dbReference>
<comment type="pathway">
    <text evidence="12">Cofactor biosynthesis; molybdopterin biosynthesis.</text>
</comment>
<evidence type="ECO:0000256" key="3">
    <source>
        <dbReference type="ARBA" id="ARBA00022691"/>
    </source>
</evidence>
<dbReference type="InterPro" id="IPR013483">
    <property type="entry name" value="MoaA"/>
</dbReference>
<dbReference type="CDD" id="cd21117">
    <property type="entry name" value="Twitch_MoaA"/>
    <property type="match status" value="1"/>
</dbReference>
<feature type="binding site" evidence="12">
    <location>
        <position position="27"/>
    </location>
    <ligand>
        <name>[4Fe-4S] cluster</name>
        <dbReference type="ChEBI" id="CHEBI:49883"/>
        <label>1</label>
        <note>4Fe-4S-S-AdoMet</note>
    </ligand>
</feature>
<feature type="binding site" evidence="12">
    <location>
        <begin position="258"/>
        <end position="260"/>
    </location>
    <ligand>
        <name>GTP</name>
        <dbReference type="ChEBI" id="CHEBI:37565"/>
    </ligand>
</feature>
<dbReference type="NCBIfam" id="NF001199">
    <property type="entry name" value="PRK00164.2-1"/>
    <property type="match status" value="1"/>
</dbReference>
<evidence type="ECO:0000256" key="5">
    <source>
        <dbReference type="ARBA" id="ARBA00022741"/>
    </source>
</evidence>
<evidence type="ECO:0000256" key="8">
    <source>
        <dbReference type="ARBA" id="ARBA00023134"/>
    </source>
</evidence>
<keyword evidence="10 12" id="KW-0456">Lyase</keyword>
<feature type="binding site" evidence="12">
    <location>
        <position position="68"/>
    </location>
    <ligand>
        <name>S-adenosyl-L-methionine</name>
        <dbReference type="ChEBI" id="CHEBI:59789"/>
    </ligand>
</feature>
<dbReference type="InterPro" id="IPR007197">
    <property type="entry name" value="rSAM"/>
</dbReference>
<feature type="binding site" evidence="12">
    <location>
        <position position="26"/>
    </location>
    <ligand>
        <name>S-adenosyl-L-methionine</name>
        <dbReference type="ChEBI" id="CHEBI:59789"/>
    </ligand>
</feature>
<comment type="subunit">
    <text evidence="12">Monomer and homodimer.</text>
</comment>
<dbReference type="Gene3D" id="3.20.20.70">
    <property type="entry name" value="Aldolase class I"/>
    <property type="match status" value="1"/>
</dbReference>
<feature type="binding site" evidence="12">
    <location>
        <position position="20"/>
    </location>
    <ligand>
        <name>[4Fe-4S] cluster</name>
        <dbReference type="ChEBI" id="CHEBI:49883"/>
        <label>1</label>
        <note>4Fe-4S-S-AdoMet</note>
    </ligand>
</feature>
<accession>A0A7C4AIQ6</accession>
<evidence type="ECO:0000256" key="2">
    <source>
        <dbReference type="ARBA" id="ARBA00022485"/>
    </source>
</evidence>
<comment type="caution">
    <text evidence="14">The sequence shown here is derived from an EMBL/GenBank/DDBJ whole genome shotgun (WGS) entry which is preliminary data.</text>
</comment>
<dbReference type="InterPro" id="IPR000385">
    <property type="entry name" value="MoaA_NifB_PqqE_Fe-S-bd_CS"/>
</dbReference>
<proteinExistence type="inferred from homology"/>
<dbReference type="SUPFAM" id="SSF102114">
    <property type="entry name" value="Radical SAM enzymes"/>
    <property type="match status" value="1"/>
</dbReference>
<dbReference type="PROSITE" id="PS51918">
    <property type="entry name" value="RADICAL_SAM"/>
    <property type="match status" value="1"/>
</dbReference>
<evidence type="ECO:0000256" key="1">
    <source>
        <dbReference type="ARBA" id="ARBA00012167"/>
    </source>
</evidence>
<evidence type="ECO:0000256" key="7">
    <source>
        <dbReference type="ARBA" id="ARBA00023014"/>
    </source>
</evidence>
<dbReference type="SMART" id="SM00729">
    <property type="entry name" value="Elp3"/>
    <property type="match status" value="1"/>
</dbReference>
<dbReference type="InterPro" id="IPR006638">
    <property type="entry name" value="Elp3/MiaA/NifB-like_rSAM"/>
</dbReference>